<dbReference type="SMART" id="SM00220">
    <property type="entry name" value="S_TKc"/>
    <property type="match status" value="1"/>
</dbReference>
<reference evidence="11" key="1">
    <citation type="submission" date="2021-03" db="EMBL/GenBank/DDBJ databases">
        <title>Chromosome level genome of the anhydrobiotic midge Polypedilum vanderplanki.</title>
        <authorList>
            <person name="Yoshida Y."/>
            <person name="Kikawada T."/>
            <person name="Gusev O."/>
        </authorList>
    </citation>
    <scope>NUCLEOTIDE SEQUENCE</scope>
    <source>
        <strain evidence="11">NIAS01</strain>
        <tissue evidence="11">Whole body or cell culture</tissue>
    </source>
</reference>
<dbReference type="Pfam" id="PF14593">
    <property type="entry name" value="PH_3"/>
    <property type="match status" value="1"/>
</dbReference>
<keyword evidence="7" id="KW-0067">ATP-binding</keyword>
<keyword evidence="5" id="KW-0547">Nucleotide-binding</keyword>
<comment type="catalytic activity">
    <reaction evidence="8">
        <text>L-threonyl-[protein] + ATP = O-phospho-L-threonyl-[protein] + ADP + H(+)</text>
        <dbReference type="Rhea" id="RHEA:46608"/>
        <dbReference type="Rhea" id="RHEA-COMP:11060"/>
        <dbReference type="Rhea" id="RHEA-COMP:11605"/>
        <dbReference type="ChEBI" id="CHEBI:15378"/>
        <dbReference type="ChEBI" id="CHEBI:30013"/>
        <dbReference type="ChEBI" id="CHEBI:30616"/>
        <dbReference type="ChEBI" id="CHEBI:61977"/>
        <dbReference type="ChEBI" id="CHEBI:456216"/>
        <dbReference type="EC" id="2.7.11.1"/>
    </reaction>
</comment>
<evidence type="ECO:0000256" key="9">
    <source>
        <dbReference type="ARBA" id="ARBA00048679"/>
    </source>
</evidence>
<evidence type="ECO:0000256" key="2">
    <source>
        <dbReference type="ARBA" id="ARBA00018538"/>
    </source>
</evidence>
<evidence type="ECO:0000313" key="11">
    <source>
        <dbReference type="EMBL" id="KAG5676682.1"/>
    </source>
</evidence>
<dbReference type="PROSITE" id="PS00108">
    <property type="entry name" value="PROTEIN_KINASE_ST"/>
    <property type="match status" value="1"/>
</dbReference>
<dbReference type="EC" id="2.7.11.1" evidence="1"/>
<dbReference type="InterPro" id="IPR001849">
    <property type="entry name" value="PH_domain"/>
</dbReference>
<keyword evidence="3" id="KW-0723">Serine/threonine-protein kinase</keyword>
<gene>
    <name evidence="11" type="ORF">PVAND_006498</name>
</gene>
<evidence type="ECO:0000256" key="8">
    <source>
        <dbReference type="ARBA" id="ARBA00047899"/>
    </source>
</evidence>
<dbReference type="PANTHER" id="PTHR24356:SF163">
    <property type="entry name" value="3-PHOSPHOINOSITIDE-DEPENDENT PROTEIN KINASE 1-RELATED"/>
    <property type="match status" value="1"/>
</dbReference>
<dbReference type="Gene3D" id="2.30.29.30">
    <property type="entry name" value="Pleckstrin-homology domain (PH domain)/Phosphotyrosine-binding domain (PTB)"/>
    <property type="match status" value="1"/>
</dbReference>
<dbReference type="Proteomes" id="UP001107558">
    <property type="component" value="Chromosome 2"/>
</dbReference>
<name>A0A9J6C3U4_POLVA</name>
<evidence type="ECO:0000313" key="12">
    <source>
        <dbReference type="Proteomes" id="UP001107558"/>
    </source>
</evidence>
<dbReference type="InterPro" id="IPR033931">
    <property type="entry name" value="PDK1-typ_PH"/>
</dbReference>
<protein>
    <recommendedName>
        <fullName evidence="2">3-phosphoinositide-dependent protein kinase 1</fullName>
        <ecNumber evidence="1">2.7.11.1</ecNumber>
    </recommendedName>
</protein>
<feature type="domain" description="Protein kinase" evidence="10">
    <location>
        <begin position="23"/>
        <end position="317"/>
    </location>
</feature>
<keyword evidence="4" id="KW-0808">Transferase</keyword>
<evidence type="ECO:0000256" key="6">
    <source>
        <dbReference type="ARBA" id="ARBA00022777"/>
    </source>
</evidence>
<accession>A0A9J6C3U4</accession>
<dbReference type="GO" id="GO:0004674">
    <property type="term" value="F:protein serine/threonine kinase activity"/>
    <property type="evidence" value="ECO:0007669"/>
    <property type="project" value="UniProtKB-KW"/>
</dbReference>
<dbReference type="GO" id="GO:0035556">
    <property type="term" value="P:intracellular signal transduction"/>
    <property type="evidence" value="ECO:0007669"/>
    <property type="project" value="TreeGrafter"/>
</dbReference>
<dbReference type="PANTHER" id="PTHR24356">
    <property type="entry name" value="SERINE/THREONINE-PROTEIN KINASE"/>
    <property type="match status" value="1"/>
</dbReference>
<dbReference type="InterPro" id="IPR011993">
    <property type="entry name" value="PH-like_dom_sf"/>
</dbReference>
<comment type="catalytic activity">
    <reaction evidence="9">
        <text>L-seryl-[protein] + ATP = O-phospho-L-seryl-[protein] + ADP + H(+)</text>
        <dbReference type="Rhea" id="RHEA:17989"/>
        <dbReference type="Rhea" id="RHEA-COMP:9863"/>
        <dbReference type="Rhea" id="RHEA-COMP:11604"/>
        <dbReference type="ChEBI" id="CHEBI:15378"/>
        <dbReference type="ChEBI" id="CHEBI:29999"/>
        <dbReference type="ChEBI" id="CHEBI:30616"/>
        <dbReference type="ChEBI" id="CHEBI:83421"/>
        <dbReference type="ChEBI" id="CHEBI:456216"/>
        <dbReference type="EC" id="2.7.11.1"/>
    </reaction>
</comment>
<dbReference type="AlphaFoldDB" id="A0A9J6C3U4"/>
<dbReference type="GO" id="GO:0005524">
    <property type="term" value="F:ATP binding"/>
    <property type="evidence" value="ECO:0007669"/>
    <property type="project" value="UniProtKB-KW"/>
</dbReference>
<dbReference type="InterPro" id="IPR050236">
    <property type="entry name" value="Ser_Thr_kinase_AGC"/>
</dbReference>
<evidence type="ECO:0000256" key="3">
    <source>
        <dbReference type="ARBA" id="ARBA00022527"/>
    </source>
</evidence>
<evidence type="ECO:0000259" key="10">
    <source>
        <dbReference type="PROSITE" id="PS50011"/>
    </source>
</evidence>
<dbReference type="Pfam" id="PF00069">
    <property type="entry name" value="Pkinase"/>
    <property type="match status" value="1"/>
</dbReference>
<evidence type="ECO:0000256" key="7">
    <source>
        <dbReference type="ARBA" id="ARBA00022840"/>
    </source>
</evidence>
<dbReference type="SMART" id="SM00233">
    <property type="entry name" value="PH"/>
    <property type="match status" value="1"/>
</dbReference>
<keyword evidence="12" id="KW-1185">Reference proteome</keyword>
<dbReference type="Gene3D" id="1.10.510.10">
    <property type="entry name" value="Transferase(Phosphotransferase) domain 1"/>
    <property type="match status" value="1"/>
</dbReference>
<keyword evidence="6" id="KW-0418">Kinase</keyword>
<dbReference type="OrthoDB" id="347657at2759"/>
<evidence type="ECO:0000256" key="5">
    <source>
        <dbReference type="ARBA" id="ARBA00022741"/>
    </source>
</evidence>
<dbReference type="Gene3D" id="3.30.200.20">
    <property type="entry name" value="Phosphorylase Kinase, domain 1"/>
    <property type="match status" value="1"/>
</dbReference>
<comment type="caution">
    <text evidence="11">The sequence shown here is derived from an EMBL/GenBank/DDBJ whole genome shotgun (WGS) entry which is preliminary data.</text>
</comment>
<organism evidence="11 12">
    <name type="scientific">Polypedilum vanderplanki</name>
    <name type="common">Sleeping chironomid midge</name>
    <dbReference type="NCBI Taxonomy" id="319348"/>
    <lineage>
        <taxon>Eukaryota</taxon>
        <taxon>Metazoa</taxon>
        <taxon>Ecdysozoa</taxon>
        <taxon>Arthropoda</taxon>
        <taxon>Hexapoda</taxon>
        <taxon>Insecta</taxon>
        <taxon>Pterygota</taxon>
        <taxon>Neoptera</taxon>
        <taxon>Endopterygota</taxon>
        <taxon>Diptera</taxon>
        <taxon>Nematocera</taxon>
        <taxon>Chironomoidea</taxon>
        <taxon>Chironomidae</taxon>
        <taxon>Chironominae</taxon>
        <taxon>Polypedilum</taxon>
        <taxon>Polypedilum</taxon>
    </lineage>
</organism>
<dbReference type="SUPFAM" id="SSF50729">
    <property type="entry name" value="PH domain-like"/>
    <property type="match status" value="1"/>
</dbReference>
<evidence type="ECO:0000256" key="4">
    <source>
        <dbReference type="ARBA" id="ARBA00022679"/>
    </source>
</evidence>
<dbReference type="InterPro" id="IPR008271">
    <property type="entry name" value="Ser/Thr_kinase_AS"/>
</dbReference>
<sequence>MTSRSTKKSDNDFIFLKIIGEARILTSKILTGSFSTVYLCRDVETAKEYAIKACDKKLILREKKQEYIKREKDALLKLNNTIGVIQLLSTFQSDKYLFFVLTYAKNSELHHYLKLKIFNLECVKYYSAQLLIAIEGIHRKNIIHRDLKPQNLLLDSSMKLIVGDFGSSKILSDQTDSKEEQLNINNNNKNQEERNISAIGESKRRIDRRASFVGTALYVSPEVLKGSKSHFSTDLFAYGCIVYEMCAHGRPVFGSSGENEYVVFQKIQNMDYKFPENFDSEVKDLVQKLLKIDPEERLGAKDPKESIYKSIRDHEFFSTINFDTIYSQTSPLIFLNNFAEMLQQNNVVQPNVILEPGLGEKQLKRILQSELNLTSSNLTPEALEKLFKEQTKIQWSEFLDENEYLIKYGFIYKRKGLIPRKRMLLLSLALSTNTPRLSYIDANANIKKGEIPLDSTTVCEPKNFKTFFIHTPNRIYFLESHEGDALKWCEAIEKIRDKYCK</sequence>
<dbReference type="SUPFAM" id="SSF56112">
    <property type="entry name" value="Protein kinase-like (PK-like)"/>
    <property type="match status" value="1"/>
</dbReference>
<dbReference type="EMBL" id="JADBJN010000002">
    <property type="protein sequence ID" value="KAG5676682.1"/>
    <property type="molecule type" value="Genomic_DNA"/>
</dbReference>
<proteinExistence type="predicted"/>
<dbReference type="InterPro" id="IPR011009">
    <property type="entry name" value="Kinase-like_dom_sf"/>
</dbReference>
<dbReference type="PROSITE" id="PS50011">
    <property type="entry name" value="PROTEIN_KINASE_DOM"/>
    <property type="match status" value="1"/>
</dbReference>
<evidence type="ECO:0000256" key="1">
    <source>
        <dbReference type="ARBA" id="ARBA00012513"/>
    </source>
</evidence>
<dbReference type="InterPro" id="IPR000719">
    <property type="entry name" value="Prot_kinase_dom"/>
</dbReference>